<keyword evidence="2 6" id="KW-0699">rRNA-binding</keyword>
<dbReference type="GO" id="GO:0006412">
    <property type="term" value="P:translation"/>
    <property type="evidence" value="ECO:0007669"/>
    <property type="project" value="UniProtKB-UniRule"/>
</dbReference>
<evidence type="ECO:0000256" key="2">
    <source>
        <dbReference type="ARBA" id="ARBA00022730"/>
    </source>
</evidence>
<protein>
    <recommendedName>
        <fullName evidence="6">Small ribosomal subunit protein uS4</fullName>
    </recommendedName>
</protein>
<proteinExistence type="inferred from homology"/>
<dbReference type="Gene3D" id="3.10.290.10">
    <property type="entry name" value="RNA-binding S4 domain"/>
    <property type="match status" value="1"/>
</dbReference>
<evidence type="ECO:0000256" key="6">
    <source>
        <dbReference type="HAMAP-Rule" id="MF_01306"/>
    </source>
</evidence>
<comment type="function">
    <text evidence="6">One of the primary rRNA binding proteins, it binds directly to 16S rRNA where it nucleates assembly of the body of the 30S subunit.</text>
</comment>
<evidence type="ECO:0000259" key="9">
    <source>
        <dbReference type="SMART" id="SM00363"/>
    </source>
</evidence>
<dbReference type="NCBIfam" id="NF003139">
    <property type="entry name" value="PRK04051.1"/>
    <property type="match status" value="1"/>
</dbReference>
<evidence type="ECO:0000313" key="12">
    <source>
        <dbReference type="Proteomes" id="UP000074294"/>
    </source>
</evidence>
<dbReference type="STRING" id="1776334.APZ16_05390"/>
<dbReference type="Pfam" id="PF00163">
    <property type="entry name" value="Ribosomal_S4"/>
    <property type="match status" value="1"/>
</dbReference>
<reference evidence="11 12" key="1">
    <citation type="journal article" date="2016" name="Nat. Microbiol.">
        <title>Genomic inference of the metabolism of cosmopolitan subsurface Archaea, Hadesarchaea.</title>
        <authorList>
            <person name="Baker B.J."/>
            <person name="Saw J.H."/>
            <person name="Lind A.E."/>
            <person name="Lazar C.S."/>
            <person name="Hinrichs K.-U."/>
            <person name="Teske A.P."/>
            <person name="Ettema T.J."/>
        </authorList>
    </citation>
    <scope>NUCLEOTIDE SEQUENCE [LARGE SCALE GENOMIC DNA]</scope>
</reference>
<evidence type="ECO:0000313" key="11">
    <source>
        <dbReference type="EMBL" id="KUO40056.1"/>
    </source>
</evidence>
<comment type="similarity">
    <text evidence="1 6 7">Belongs to the universal ribosomal protein uS4 family.</text>
</comment>
<dbReference type="AlphaFoldDB" id="A0A147JU65"/>
<feature type="region of interest" description="Disordered" evidence="8">
    <location>
        <begin position="153"/>
        <end position="193"/>
    </location>
</feature>
<dbReference type="GO" id="GO:0042274">
    <property type="term" value="P:ribosomal small subunit biogenesis"/>
    <property type="evidence" value="ECO:0007669"/>
    <property type="project" value="TreeGrafter"/>
</dbReference>
<dbReference type="InterPro" id="IPR036986">
    <property type="entry name" value="S4_RNA-bd_sf"/>
</dbReference>
<feature type="compositionally biased region" description="Basic and acidic residues" evidence="8">
    <location>
        <begin position="161"/>
        <end position="179"/>
    </location>
</feature>
<dbReference type="EMBL" id="LQMQ01000049">
    <property type="protein sequence ID" value="KUO40056.1"/>
    <property type="molecule type" value="Genomic_DNA"/>
</dbReference>
<accession>A0A147JU65</accession>
<comment type="function">
    <text evidence="6">With S5 and S12 plays an important role in translational accuracy.</text>
</comment>
<evidence type="ECO:0000256" key="7">
    <source>
        <dbReference type="RuleBase" id="RU003699"/>
    </source>
</evidence>
<dbReference type="InterPro" id="IPR022801">
    <property type="entry name" value="Ribosomal_uS4"/>
</dbReference>
<dbReference type="CDD" id="cd00165">
    <property type="entry name" value="S4"/>
    <property type="match status" value="1"/>
</dbReference>
<evidence type="ECO:0000256" key="4">
    <source>
        <dbReference type="ARBA" id="ARBA00022980"/>
    </source>
</evidence>
<dbReference type="NCBIfam" id="TIGR01018">
    <property type="entry name" value="uS4_arch"/>
    <property type="match status" value="1"/>
</dbReference>
<feature type="domain" description="RNA-binding S4" evidence="9">
    <location>
        <begin position="100"/>
        <end position="162"/>
    </location>
</feature>
<dbReference type="InterPro" id="IPR018079">
    <property type="entry name" value="Ribosomal_uS4_CS"/>
</dbReference>
<dbReference type="InterPro" id="IPR002942">
    <property type="entry name" value="S4_RNA-bd"/>
</dbReference>
<gene>
    <name evidence="6" type="primary">rps4</name>
    <name evidence="11" type="ORF">APZ16_05390</name>
</gene>
<dbReference type="SMART" id="SM01390">
    <property type="entry name" value="Ribosomal_S4"/>
    <property type="match status" value="1"/>
</dbReference>
<evidence type="ECO:0000256" key="3">
    <source>
        <dbReference type="ARBA" id="ARBA00022884"/>
    </source>
</evidence>
<dbReference type="Proteomes" id="UP000074294">
    <property type="component" value="Unassembled WGS sequence"/>
</dbReference>
<evidence type="ECO:0000256" key="8">
    <source>
        <dbReference type="SAM" id="MobiDB-lite"/>
    </source>
</evidence>
<dbReference type="GO" id="GO:0019843">
    <property type="term" value="F:rRNA binding"/>
    <property type="evidence" value="ECO:0007669"/>
    <property type="project" value="UniProtKB-UniRule"/>
</dbReference>
<dbReference type="GO" id="GO:0015935">
    <property type="term" value="C:small ribosomal subunit"/>
    <property type="evidence" value="ECO:0007669"/>
    <property type="project" value="InterPro"/>
</dbReference>
<dbReference type="SMART" id="SM00363">
    <property type="entry name" value="S4"/>
    <property type="match status" value="1"/>
</dbReference>
<dbReference type="InterPro" id="IPR005710">
    <property type="entry name" value="Ribosomal_uS4_euk/arc"/>
</dbReference>
<feature type="domain" description="Small ribosomal subunit protein uS4 N-terminal" evidence="10">
    <location>
        <begin position="2"/>
        <end position="99"/>
    </location>
</feature>
<keyword evidence="5 6" id="KW-0687">Ribonucleoprotein</keyword>
<dbReference type="GO" id="GO:0003735">
    <property type="term" value="F:structural constituent of ribosome"/>
    <property type="evidence" value="ECO:0007669"/>
    <property type="project" value="InterPro"/>
</dbReference>
<name>A0A147JU65_HADYE</name>
<keyword evidence="3 6" id="KW-0694">RNA-binding</keyword>
<comment type="subunit">
    <text evidence="6">Part of the 30S ribosomal subunit. Contacts protein S5. The interaction surface between S4 and S5 is involved in control of translational fidelity.</text>
</comment>
<evidence type="ECO:0000256" key="5">
    <source>
        <dbReference type="ARBA" id="ARBA00023274"/>
    </source>
</evidence>
<dbReference type="SUPFAM" id="SSF55174">
    <property type="entry name" value="Alpha-L RNA-binding motif"/>
    <property type="match status" value="1"/>
</dbReference>
<comment type="caution">
    <text evidence="11">The sequence shown here is derived from an EMBL/GenBank/DDBJ whole genome shotgun (WGS) entry which is preliminary data.</text>
</comment>
<dbReference type="InterPro" id="IPR022802">
    <property type="entry name" value="Ribosomal_uS4_arc"/>
</dbReference>
<sequence>MKRQRKKYLRPSHPWEKARMDAEDAMLAKFGLRRKEEIWRAQTLLRNFRSQARNLLAASGPQAEKETKQLISRLHRLGLVSENATLDDVLGLTVDKLLERRLQTIVQRKGLAQTMWQARQLITHGHIAIAGRCVNVPSYLVPLEEEPLVGYLPNSPLAGAKPKDVETTETKPSEEKNEAALEAAVSDEQVREG</sequence>
<dbReference type="PROSITE" id="PS50889">
    <property type="entry name" value="S4"/>
    <property type="match status" value="1"/>
</dbReference>
<dbReference type="HAMAP" id="MF_01306_A">
    <property type="entry name" value="Ribosomal_uS4_A"/>
    <property type="match status" value="1"/>
</dbReference>
<evidence type="ECO:0000259" key="10">
    <source>
        <dbReference type="SMART" id="SM01390"/>
    </source>
</evidence>
<dbReference type="InterPro" id="IPR001912">
    <property type="entry name" value="Ribosomal_uS4_N"/>
</dbReference>
<dbReference type="PANTHER" id="PTHR11831">
    <property type="entry name" value="30S 40S RIBOSOMAL PROTEIN"/>
    <property type="match status" value="1"/>
</dbReference>
<organism evidence="11 12">
    <name type="scientific">Hadarchaeum yellowstonense</name>
    <dbReference type="NCBI Taxonomy" id="1776334"/>
    <lineage>
        <taxon>Archaea</taxon>
        <taxon>Methanobacteriati</taxon>
        <taxon>Candidatus Hadarchaeota</taxon>
        <taxon>Candidatus Hadarchaeia</taxon>
        <taxon>Candidatus Hadarchaeales</taxon>
        <taxon>Candidatus Hadarchaeaceae</taxon>
        <taxon>Candidatus Hadarchaeum</taxon>
    </lineage>
</organism>
<evidence type="ECO:0000256" key="1">
    <source>
        <dbReference type="ARBA" id="ARBA00007465"/>
    </source>
</evidence>
<dbReference type="PANTHER" id="PTHR11831:SF5">
    <property type="entry name" value="40S RIBOSOMAL PROTEIN S9"/>
    <property type="match status" value="1"/>
</dbReference>
<keyword evidence="4 6" id="KW-0689">Ribosomal protein</keyword>
<dbReference type="PROSITE" id="PS00632">
    <property type="entry name" value="RIBOSOMAL_S4"/>
    <property type="match status" value="1"/>
</dbReference>
<dbReference type="Pfam" id="PF01479">
    <property type="entry name" value="S4"/>
    <property type="match status" value="1"/>
</dbReference>